<name>A0AAV4P2K1_CAEEX</name>
<keyword evidence="2" id="KW-1185">Reference proteome</keyword>
<sequence length="101" mass="11201">MLISPLISSSADIFCVMSLPPSAKCQALSEKLSRLMRNCAIIHSPHYTWRHSDLDSNCCPSHGSELLKICINNELIRRSGFAGIVTTCSNFRNSVSFRRAS</sequence>
<gene>
    <name evidence="1" type="ORF">CEXT_96261</name>
</gene>
<evidence type="ECO:0000313" key="1">
    <source>
        <dbReference type="EMBL" id="GIX91462.1"/>
    </source>
</evidence>
<dbReference type="Proteomes" id="UP001054945">
    <property type="component" value="Unassembled WGS sequence"/>
</dbReference>
<reference evidence="1 2" key="1">
    <citation type="submission" date="2021-06" db="EMBL/GenBank/DDBJ databases">
        <title>Caerostris extrusa draft genome.</title>
        <authorList>
            <person name="Kono N."/>
            <person name="Arakawa K."/>
        </authorList>
    </citation>
    <scope>NUCLEOTIDE SEQUENCE [LARGE SCALE GENOMIC DNA]</scope>
</reference>
<protein>
    <submittedName>
        <fullName evidence="1">Uncharacterized protein</fullName>
    </submittedName>
</protein>
<organism evidence="1 2">
    <name type="scientific">Caerostris extrusa</name>
    <name type="common">Bark spider</name>
    <name type="synonym">Caerostris bankana</name>
    <dbReference type="NCBI Taxonomy" id="172846"/>
    <lineage>
        <taxon>Eukaryota</taxon>
        <taxon>Metazoa</taxon>
        <taxon>Ecdysozoa</taxon>
        <taxon>Arthropoda</taxon>
        <taxon>Chelicerata</taxon>
        <taxon>Arachnida</taxon>
        <taxon>Araneae</taxon>
        <taxon>Araneomorphae</taxon>
        <taxon>Entelegynae</taxon>
        <taxon>Araneoidea</taxon>
        <taxon>Araneidae</taxon>
        <taxon>Caerostris</taxon>
    </lineage>
</organism>
<evidence type="ECO:0000313" key="2">
    <source>
        <dbReference type="Proteomes" id="UP001054945"/>
    </source>
</evidence>
<dbReference type="EMBL" id="BPLR01004029">
    <property type="protein sequence ID" value="GIX91462.1"/>
    <property type="molecule type" value="Genomic_DNA"/>
</dbReference>
<comment type="caution">
    <text evidence="1">The sequence shown here is derived from an EMBL/GenBank/DDBJ whole genome shotgun (WGS) entry which is preliminary data.</text>
</comment>
<dbReference type="AlphaFoldDB" id="A0AAV4P2K1"/>
<accession>A0AAV4P2K1</accession>
<proteinExistence type="predicted"/>